<dbReference type="Gene3D" id="1.20.1640.10">
    <property type="entry name" value="Multidrug efflux transporter AcrB transmembrane domain"/>
    <property type="match status" value="2"/>
</dbReference>
<evidence type="ECO:0000256" key="6">
    <source>
        <dbReference type="ARBA" id="ARBA00023136"/>
    </source>
</evidence>
<keyword evidence="3" id="KW-1003">Cell membrane</keyword>
<feature type="domain" description="SSD" evidence="9">
    <location>
        <begin position="614"/>
        <end position="742"/>
    </location>
</feature>
<name>A0ABU2DSZ6_9MICC</name>
<feature type="region of interest" description="Disordered" evidence="7">
    <location>
        <begin position="387"/>
        <end position="412"/>
    </location>
</feature>
<proteinExistence type="inferred from homology"/>
<comment type="similarity">
    <text evidence="2">Belongs to the resistance-nodulation-cell division (RND) (TC 2.A.6) family. MmpL subfamily.</text>
</comment>
<dbReference type="InterPro" id="IPR000731">
    <property type="entry name" value="SSD"/>
</dbReference>
<evidence type="ECO:0000256" key="7">
    <source>
        <dbReference type="SAM" id="MobiDB-lite"/>
    </source>
</evidence>
<feature type="transmembrane region" description="Helical" evidence="8">
    <location>
        <begin position="197"/>
        <end position="221"/>
    </location>
</feature>
<dbReference type="PANTHER" id="PTHR33406:SF6">
    <property type="entry name" value="MEMBRANE PROTEIN YDGH-RELATED"/>
    <property type="match status" value="1"/>
</dbReference>
<keyword evidence="11" id="KW-1185">Reference proteome</keyword>
<gene>
    <name evidence="10" type="ORF">RIL96_08645</name>
</gene>
<evidence type="ECO:0000256" key="3">
    <source>
        <dbReference type="ARBA" id="ARBA00022475"/>
    </source>
</evidence>
<keyword evidence="6 8" id="KW-0472">Membrane</keyword>
<keyword evidence="4 8" id="KW-0812">Transmembrane</keyword>
<dbReference type="PANTHER" id="PTHR33406">
    <property type="entry name" value="MEMBRANE PROTEIN MJ1562-RELATED"/>
    <property type="match status" value="1"/>
</dbReference>
<dbReference type="InterPro" id="IPR050545">
    <property type="entry name" value="Mycobact_MmpL"/>
</dbReference>
<feature type="domain" description="SSD" evidence="9">
    <location>
        <begin position="263"/>
        <end position="358"/>
    </location>
</feature>
<dbReference type="PROSITE" id="PS50156">
    <property type="entry name" value="SSD"/>
    <property type="match status" value="2"/>
</dbReference>
<organism evidence="10 11">
    <name type="scientific">Nesterenkonia aerolata</name>
    <dbReference type="NCBI Taxonomy" id="3074079"/>
    <lineage>
        <taxon>Bacteria</taxon>
        <taxon>Bacillati</taxon>
        <taxon>Actinomycetota</taxon>
        <taxon>Actinomycetes</taxon>
        <taxon>Micrococcales</taxon>
        <taxon>Micrococcaceae</taxon>
        <taxon>Nesterenkonia</taxon>
    </lineage>
</organism>
<dbReference type="Pfam" id="PF03176">
    <property type="entry name" value="MMPL"/>
    <property type="match status" value="2"/>
</dbReference>
<feature type="transmembrane region" description="Helical" evidence="8">
    <location>
        <begin position="585"/>
        <end position="604"/>
    </location>
</feature>
<accession>A0ABU2DSZ6</accession>
<dbReference type="RefSeq" id="WP_310548620.1">
    <property type="nucleotide sequence ID" value="NZ_JAVKGR010000009.1"/>
</dbReference>
<comment type="subcellular location">
    <subcellularLocation>
        <location evidence="1">Cell membrane</location>
        <topology evidence="1">Multi-pass membrane protein</topology>
    </subcellularLocation>
</comment>
<feature type="transmembrane region" description="Helical" evidence="8">
    <location>
        <begin position="611"/>
        <end position="637"/>
    </location>
</feature>
<feature type="transmembrane region" description="Helical" evidence="8">
    <location>
        <begin position="228"/>
        <end position="250"/>
    </location>
</feature>
<evidence type="ECO:0000313" key="11">
    <source>
        <dbReference type="Proteomes" id="UP001251870"/>
    </source>
</evidence>
<dbReference type="InterPro" id="IPR004869">
    <property type="entry name" value="MMPL_dom"/>
</dbReference>
<dbReference type="SUPFAM" id="SSF82866">
    <property type="entry name" value="Multidrug efflux transporter AcrB transmembrane domain"/>
    <property type="match status" value="2"/>
</dbReference>
<evidence type="ECO:0000256" key="5">
    <source>
        <dbReference type="ARBA" id="ARBA00022989"/>
    </source>
</evidence>
<feature type="transmembrane region" description="Helical" evidence="8">
    <location>
        <begin position="262"/>
        <end position="283"/>
    </location>
</feature>
<feature type="transmembrane region" description="Helical" evidence="8">
    <location>
        <begin position="430"/>
        <end position="450"/>
    </location>
</feature>
<feature type="transmembrane region" description="Helical" evidence="8">
    <location>
        <begin position="304"/>
        <end position="325"/>
    </location>
</feature>
<dbReference type="Proteomes" id="UP001251870">
    <property type="component" value="Unassembled WGS sequence"/>
</dbReference>
<feature type="compositionally biased region" description="Low complexity" evidence="7">
    <location>
        <begin position="1"/>
        <end position="25"/>
    </location>
</feature>
<evidence type="ECO:0000256" key="2">
    <source>
        <dbReference type="ARBA" id="ARBA00010157"/>
    </source>
</evidence>
<evidence type="ECO:0000256" key="4">
    <source>
        <dbReference type="ARBA" id="ARBA00022692"/>
    </source>
</evidence>
<feature type="transmembrane region" description="Helical" evidence="8">
    <location>
        <begin position="713"/>
        <end position="732"/>
    </location>
</feature>
<feature type="region of interest" description="Disordered" evidence="7">
    <location>
        <begin position="1"/>
        <end position="30"/>
    </location>
</feature>
<evidence type="ECO:0000256" key="8">
    <source>
        <dbReference type="SAM" id="Phobius"/>
    </source>
</evidence>
<keyword evidence="5 8" id="KW-1133">Transmembrane helix</keyword>
<reference evidence="10 11" key="1">
    <citation type="submission" date="2023-09" db="EMBL/GenBank/DDBJ databases">
        <title>Description of three actinobacteria isolated from air of manufacturing shop in a pharmaceutical factory.</title>
        <authorList>
            <person name="Zhang D.-F."/>
        </authorList>
    </citation>
    <scope>NUCLEOTIDE SEQUENCE [LARGE SCALE GENOMIC DNA]</scope>
    <source>
        <strain evidence="10 11">LY-0111</strain>
    </source>
</reference>
<evidence type="ECO:0000313" key="10">
    <source>
        <dbReference type="EMBL" id="MDR8019629.1"/>
    </source>
</evidence>
<feature type="transmembrane region" description="Helical" evidence="8">
    <location>
        <begin position="37"/>
        <end position="57"/>
    </location>
</feature>
<feature type="transmembrane region" description="Helical" evidence="8">
    <location>
        <begin position="643"/>
        <end position="664"/>
    </location>
</feature>
<dbReference type="EMBL" id="JAVKGR010000009">
    <property type="protein sequence ID" value="MDR8019629.1"/>
    <property type="molecule type" value="Genomic_DNA"/>
</dbReference>
<evidence type="ECO:0000259" key="9">
    <source>
        <dbReference type="PROSITE" id="PS50156"/>
    </source>
</evidence>
<evidence type="ECO:0000256" key="1">
    <source>
        <dbReference type="ARBA" id="ARBA00004651"/>
    </source>
</evidence>
<comment type="caution">
    <text evidence="10">The sequence shown here is derived from an EMBL/GenBank/DDBJ whole genome shotgun (WGS) entry which is preliminary data.</text>
</comment>
<protein>
    <submittedName>
        <fullName evidence="10">MMPL family transporter</fullName>
    </submittedName>
</protein>
<feature type="transmembrane region" description="Helical" evidence="8">
    <location>
        <begin position="685"/>
        <end position="707"/>
    </location>
</feature>
<sequence>MPVTVPPEGSGSSESPQSPSTPRTQLELDGGRPRRPVLVRILVPLVLVLVWLGVTAFGGQTFGQISDVVSNDQSTFLPVDAESTQATEYQQQFSDEDAVPATVIAASDGELTPDQLAEAESAAEDFEEVTGAVQVIGPQPSEDGEAVQILVLLEELAVDEGDAIVELKELTSEAFSSSEWTAHVTGPAALSDDLSEAFAGIDGLLLLVAVVAVFIILVVVYRSVILPVLVLLSSVAALSAAILVIYQMALNDWIQLNGQAQGILSILVIGAATDYSLLLVARYREELLLRRNRYTALLTAVRRAAPAILASGGTVAVALLCLLFSELNSNRGLGPVTSTGIVFSMIATLTFLPALLALFGRPVFWPKIPRVTEQSVTQLTAAQPAVSEQAAQTAEDTAEPVDGESSTSSASQAQGWARVAGWVRRRPRPIWIVVTLLLILAAAGATDLRASGVPQSDLVLGETETKQGQELLEEHFDAGTGSPADIFTAADQAAQTLEIVEDAEGVGEAFLVDDSGAPAQEPEDAQEIDGIVEISATLTDPGDSLAAEETIRELRADLEGLEGEVVVGGTTATQLDTNETAQRDLVTIVPIVLAAIGIILVLLLRSLVTPLILIATTVLSYLSALGISALVFNYAFGFPGADATVPLFGFMFLVALGVDYNIFLMTRAREEAHRLGAREGLLRSLVATGGVITSAGIVLAATFSALAVLPLMFMVQLAFLVALGVFIDTFVVRTLQVPAMGVDIGRRIWWPSALGRGRD</sequence>
<feature type="transmembrane region" description="Helical" evidence="8">
    <location>
        <begin position="337"/>
        <end position="360"/>
    </location>
</feature>